<dbReference type="SUPFAM" id="SSF55961">
    <property type="entry name" value="Bet v1-like"/>
    <property type="match status" value="1"/>
</dbReference>
<dbReference type="GeneID" id="91304168"/>
<dbReference type="InterPro" id="IPR023393">
    <property type="entry name" value="START-like_dom_sf"/>
</dbReference>
<proteinExistence type="predicted"/>
<dbReference type="RefSeq" id="WP_064726744.1">
    <property type="nucleotide sequence ID" value="NZ_BMRX01000003.1"/>
</dbReference>
<dbReference type="EMBL" id="CP015866">
    <property type="protein sequence ID" value="ANJ06346.1"/>
    <property type="molecule type" value="Genomic_DNA"/>
</dbReference>
<evidence type="ECO:0000313" key="2">
    <source>
        <dbReference type="Proteomes" id="UP000078468"/>
    </source>
</evidence>
<dbReference type="Pfam" id="PF03364">
    <property type="entry name" value="Polyketide_cyc"/>
    <property type="match status" value="1"/>
</dbReference>
<evidence type="ECO:0000313" key="1">
    <source>
        <dbReference type="EMBL" id="ANJ06346.1"/>
    </source>
</evidence>
<dbReference type="Gene3D" id="3.30.530.20">
    <property type="match status" value="1"/>
</dbReference>
<accession>A0A191UUE3</accession>
<sequence>MRHVVLHALADGLAPAEVYRRISDFRRYPDYSDTFREVRVEPPLPDGSTVSDWTVEFRGGLMRWRERDTYAPETYSLTFEQLSGDFQTFEGSWRCEPRDGGTLVVFTAAFDLGIPSLAEILDPVAESTVRDNIARVLRGLADAEVIDDHAAAARS</sequence>
<dbReference type="AlphaFoldDB" id="A0A191UUE3"/>
<reference evidence="1 2" key="1">
    <citation type="submission" date="2016-05" db="EMBL/GenBank/DDBJ databases">
        <title>Non-Contiguous Finished Genome Sequence of Streptomyces parvulus 2297 Integrated Site-Specifically with Actinophage R4.</title>
        <authorList>
            <person name="Nishizawa T."/>
            <person name="Miura T."/>
            <person name="Harada C."/>
            <person name="Guo Y."/>
            <person name="Narisawa K."/>
            <person name="Ohta H."/>
            <person name="Takahashi H."/>
            <person name="Shirai M."/>
        </authorList>
    </citation>
    <scope>NUCLEOTIDE SEQUENCE [LARGE SCALE GENOMIC DNA]</scope>
    <source>
        <strain evidence="1 2">2297</strain>
    </source>
</reference>
<dbReference type="KEGG" id="spav:Spa2297_04685"/>
<dbReference type="CDD" id="cd08861">
    <property type="entry name" value="OtcD1_ARO-CYC_like"/>
    <property type="match status" value="1"/>
</dbReference>
<dbReference type="InterPro" id="IPR005031">
    <property type="entry name" value="COQ10_START"/>
</dbReference>
<protein>
    <submittedName>
        <fullName evidence="1">Cyclase</fullName>
    </submittedName>
</protein>
<dbReference type="Proteomes" id="UP000078468">
    <property type="component" value="Chromosome"/>
</dbReference>
<name>A0A191UUE3_9ACTN</name>
<organism evidence="1 2">
    <name type="scientific">Streptomyces parvulus</name>
    <dbReference type="NCBI Taxonomy" id="146923"/>
    <lineage>
        <taxon>Bacteria</taxon>
        <taxon>Bacillati</taxon>
        <taxon>Actinomycetota</taxon>
        <taxon>Actinomycetes</taxon>
        <taxon>Kitasatosporales</taxon>
        <taxon>Streptomycetaceae</taxon>
        <taxon>Streptomyces</taxon>
    </lineage>
</organism>
<gene>
    <name evidence="1" type="ORF">Spa2297_04685</name>
</gene>